<feature type="signal peptide" evidence="2">
    <location>
        <begin position="1"/>
        <end position="32"/>
    </location>
</feature>
<feature type="compositionally biased region" description="Pro residues" evidence="1">
    <location>
        <begin position="187"/>
        <end position="213"/>
    </location>
</feature>
<feature type="compositionally biased region" description="Low complexity" evidence="1">
    <location>
        <begin position="173"/>
        <end position="186"/>
    </location>
</feature>
<feature type="compositionally biased region" description="Low complexity" evidence="1">
    <location>
        <begin position="214"/>
        <end position="231"/>
    </location>
</feature>
<feature type="region of interest" description="Disordered" evidence="1">
    <location>
        <begin position="173"/>
        <end position="232"/>
    </location>
</feature>
<feature type="compositionally biased region" description="Low complexity" evidence="1">
    <location>
        <begin position="146"/>
        <end position="161"/>
    </location>
</feature>
<evidence type="ECO:0000313" key="4">
    <source>
        <dbReference type="Proteomes" id="UP001600064"/>
    </source>
</evidence>
<dbReference type="GeneID" id="98127243"/>
<feature type="region of interest" description="Disordered" evidence="1">
    <location>
        <begin position="125"/>
        <end position="161"/>
    </location>
</feature>
<evidence type="ECO:0000313" key="3">
    <source>
        <dbReference type="EMBL" id="KAL2266591.1"/>
    </source>
</evidence>
<feature type="chain" id="PRO_5045441678" evidence="2">
    <location>
        <begin position="33"/>
        <end position="317"/>
    </location>
</feature>
<reference evidence="3 4" key="1">
    <citation type="journal article" date="2024" name="Commun. Biol.">
        <title>Comparative genomic analysis of thermophilic fungi reveals convergent evolutionary adaptations and gene losses.</title>
        <authorList>
            <person name="Steindorff A.S."/>
            <person name="Aguilar-Pontes M.V."/>
            <person name="Robinson A.J."/>
            <person name="Andreopoulos B."/>
            <person name="LaButti K."/>
            <person name="Kuo A."/>
            <person name="Mondo S."/>
            <person name="Riley R."/>
            <person name="Otillar R."/>
            <person name="Haridas S."/>
            <person name="Lipzen A."/>
            <person name="Grimwood J."/>
            <person name="Schmutz J."/>
            <person name="Clum A."/>
            <person name="Reid I.D."/>
            <person name="Moisan M.C."/>
            <person name="Butler G."/>
            <person name="Nguyen T.T.M."/>
            <person name="Dewar K."/>
            <person name="Conant G."/>
            <person name="Drula E."/>
            <person name="Henrissat B."/>
            <person name="Hansel C."/>
            <person name="Singer S."/>
            <person name="Hutchinson M.I."/>
            <person name="de Vries R.P."/>
            <person name="Natvig D.O."/>
            <person name="Powell A.J."/>
            <person name="Tsang A."/>
            <person name="Grigoriev I.V."/>
        </authorList>
    </citation>
    <scope>NUCLEOTIDE SEQUENCE [LARGE SCALE GENOMIC DNA]</scope>
    <source>
        <strain evidence="3 4">ATCC 22073</strain>
    </source>
</reference>
<comment type="caution">
    <text evidence="3">The sequence shown here is derived from an EMBL/GenBank/DDBJ whole genome shotgun (WGS) entry which is preliminary data.</text>
</comment>
<sequence length="317" mass="32577">MLPFFFHPIGHDSLAVVVVTLLLGLLLASCLAVCCNSHATRRRPAPVSTEPDTKHAPSLDRPAPEPRPVRHHTAPATAREPMAMAGLRHAGLPVPPRSATTDFAVHATTPVRALEFPPMNRAVRAETAAAATPAPERPHGAPPRASTISSSSSESSTLTRTATMFSRATTISSATTASTQAEAAAPAPAPMPTPIPIPIPIPIPTQVPGPSPSLPDSLSLSSNGSIRSAGSAPPAGLFPWQLAFSRSPPSISSEMPSSEDNDSTRTQWGSSNSSSSSSSSSSLSSSGGYRDRRSGGGGGFGGGGSEMLVGVGRQFDW</sequence>
<feature type="compositionally biased region" description="Gly residues" evidence="1">
    <location>
        <begin position="295"/>
        <end position="305"/>
    </location>
</feature>
<evidence type="ECO:0000256" key="2">
    <source>
        <dbReference type="SAM" id="SignalP"/>
    </source>
</evidence>
<feature type="region of interest" description="Disordered" evidence="1">
    <location>
        <begin position="247"/>
        <end position="317"/>
    </location>
</feature>
<protein>
    <submittedName>
        <fullName evidence="3">Uncharacterized protein</fullName>
    </submittedName>
</protein>
<gene>
    <name evidence="3" type="ORF">VTJ83DRAFT_5943</name>
</gene>
<accession>A0ABR4D8C9</accession>
<keyword evidence="4" id="KW-1185">Reference proteome</keyword>
<feature type="compositionally biased region" description="Low complexity" evidence="1">
    <location>
        <begin position="125"/>
        <end position="134"/>
    </location>
</feature>
<dbReference type="EMBL" id="JAZGUE010000005">
    <property type="protein sequence ID" value="KAL2266591.1"/>
    <property type="molecule type" value="Genomic_DNA"/>
</dbReference>
<proteinExistence type="predicted"/>
<dbReference type="Proteomes" id="UP001600064">
    <property type="component" value="Unassembled WGS sequence"/>
</dbReference>
<feature type="compositionally biased region" description="Low complexity" evidence="1">
    <location>
        <begin position="269"/>
        <end position="288"/>
    </location>
</feature>
<dbReference type="RefSeq" id="XP_070865318.1">
    <property type="nucleotide sequence ID" value="XM_071012599.1"/>
</dbReference>
<evidence type="ECO:0000256" key="1">
    <source>
        <dbReference type="SAM" id="MobiDB-lite"/>
    </source>
</evidence>
<feature type="compositionally biased region" description="Basic and acidic residues" evidence="1">
    <location>
        <begin position="51"/>
        <end position="68"/>
    </location>
</feature>
<organism evidence="3 4">
    <name type="scientific">Remersonia thermophila</name>
    <dbReference type="NCBI Taxonomy" id="72144"/>
    <lineage>
        <taxon>Eukaryota</taxon>
        <taxon>Fungi</taxon>
        <taxon>Dikarya</taxon>
        <taxon>Ascomycota</taxon>
        <taxon>Pezizomycotina</taxon>
        <taxon>Sordariomycetes</taxon>
        <taxon>Sordariomycetidae</taxon>
        <taxon>Sordariales</taxon>
        <taxon>Sordariales incertae sedis</taxon>
        <taxon>Remersonia</taxon>
    </lineage>
</organism>
<feature type="region of interest" description="Disordered" evidence="1">
    <location>
        <begin position="41"/>
        <end position="75"/>
    </location>
</feature>
<feature type="compositionally biased region" description="Low complexity" evidence="1">
    <location>
        <begin position="247"/>
        <end position="258"/>
    </location>
</feature>
<name>A0ABR4D8C9_9PEZI</name>
<keyword evidence="2" id="KW-0732">Signal</keyword>